<reference evidence="2 3" key="1">
    <citation type="submission" date="2019-05" db="EMBL/GenBank/DDBJ databases">
        <title>Another draft genome of Portunus trituberculatus and its Hox gene families provides insights of decapod evolution.</title>
        <authorList>
            <person name="Jeong J.-H."/>
            <person name="Song I."/>
            <person name="Kim S."/>
            <person name="Choi T."/>
            <person name="Kim D."/>
            <person name="Ryu S."/>
            <person name="Kim W."/>
        </authorList>
    </citation>
    <scope>NUCLEOTIDE SEQUENCE [LARGE SCALE GENOMIC DNA]</scope>
    <source>
        <tissue evidence="2">Muscle</tissue>
    </source>
</reference>
<dbReference type="AlphaFoldDB" id="A0A5B7GVW2"/>
<protein>
    <submittedName>
        <fullName evidence="2">Uncharacterized protein</fullName>
    </submittedName>
</protein>
<comment type="caution">
    <text evidence="2">The sequence shown here is derived from an EMBL/GenBank/DDBJ whole genome shotgun (WGS) entry which is preliminary data.</text>
</comment>
<gene>
    <name evidence="2" type="ORF">E2C01_055754</name>
</gene>
<feature type="region of interest" description="Disordered" evidence="1">
    <location>
        <begin position="43"/>
        <end position="68"/>
    </location>
</feature>
<evidence type="ECO:0000256" key="1">
    <source>
        <dbReference type="SAM" id="MobiDB-lite"/>
    </source>
</evidence>
<feature type="region of interest" description="Disordered" evidence="1">
    <location>
        <begin position="1"/>
        <end position="28"/>
    </location>
</feature>
<sequence>MRRHSARGAANTRRQSPRSPQLPPQQRPLLLTPLSHVCCHRSPLATKQVRRGVVPSSPPEGILLSREE</sequence>
<organism evidence="2 3">
    <name type="scientific">Portunus trituberculatus</name>
    <name type="common">Swimming crab</name>
    <name type="synonym">Neptunus trituberculatus</name>
    <dbReference type="NCBI Taxonomy" id="210409"/>
    <lineage>
        <taxon>Eukaryota</taxon>
        <taxon>Metazoa</taxon>
        <taxon>Ecdysozoa</taxon>
        <taxon>Arthropoda</taxon>
        <taxon>Crustacea</taxon>
        <taxon>Multicrustacea</taxon>
        <taxon>Malacostraca</taxon>
        <taxon>Eumalacostraca</taxon>
        <taxon>Eucarida</taxon>
        <taxon>Decapoda</taxon>
        <taxon>Pleocyemata</taxon>
        <taxon>Brachyura</taxon>
        <taxon>Eubrachyura</taxon>
        <taxon>Portunoidea</taxon>
        <taxon>Portunidae</taxon>
        <taxon>Portuninae</taxon>
        <taxon>Portunus</taxon>
    </lineage>
</organism>
<evidence type="ECO:0000313" key="3">
    <source>
        <dbReference type="Proteomes" id="UP000324222"/>
    </source>
</evidence>
<dbReference type="EMBL" id="VSRR010018777">
    <property type="protein sequence ID" value="MPC61679.1"/>
    <property type="molecule type" value="Genomic_DNA"/>
</dbReference>
<proteinExistence type="predicted"/>
<name>A0A5B7GVW2_PORTR</name>
<dbReference type="Proteomes" id="UP000324222">
    <property type="component" value="Unassembled WGS sequence"/>
</dbReference>
<keyword evidence="3" id="KW-1185">Reference proteome</keyword>
<accession>A0A5B7GVW2</accession>
<evidence type="ECO:0000313" key="2">
    <source>
        <dbReference type="EMBL" id="MPC61679.1"/>
    </source>
</evidence>